<reference evidence="2" key="1">
    <citation type="submission" date="2012-04" db="EMBL/GenBank/DDBJ databases">
        <title>The Genome Sequence of Loa loa.</title>
        <authorList>
            <consortium name="The Broad Institute Genome Sequencing Platform"/>
            <consortium name="Broad Institute Genome Sequencing Center for Infectious Disease"/>
            <person name="Nutman T.B."/>
            <person name="Fink D.L."/>
            <person name="Russ C."/>
            <person name="Young S."/>
            <person name="Zeng Q."/>
            <person name="Gargeya S."/>
            <person name="Alvarado L."/>
            <person name="Berlin A."/>
            <person name="Chapman S.B."/>
            <person name="Chen Z."/>
            <person name="Freedman E."/>
            <person name="Gellesch M."/>
            <person name="Goldberg J."/>
            <person name="Griggs A."/>
            <person name="Gujja S."/>
            <person name="Heilman E.R."/>
            <person name="Heiman D."/>
            <person name="Howarth C."/>
            <person name="Mehta T."/>
            <person name="Neiman D."/>
            <person name="Pearson M."/>
            <person name="Roberts A."/>
            <person name="Saif S."/>
            <person name="Shea T."/>
            <person name="Shenoy N."/>
            <person name="Sisk P."/>
            <person name="Stolte C."/>
            <person name="Sykes S."/>
            <person name="White J."/>
            <person name="Yandava C."/>
            <person name="Haas B."/>
            <person name="Henn M.R."/>
            <person name="Nusbaum C."/>
            <person name="Birren B."/>
        </authorList>
    </citation>
    <scope>NUCLEOTIDE SEQUENCE [LARGE SCALE GENOMIC DNA]</scope>
</reference>
<dbReference type="EMBL" id="JH712347">
    <property type="protein sequence ID" value="EFO14356.1"/>
    <property type="molecule type" value="Genomic_DNA"/>
</dbReference>
<gene>
    <name evidence="2" type="ORF">LOAG_14166</name>
</gene>
<sequence>MKCELKQPNNLDSSLFYIYFEPGSSTGSVTYLLMIELKRSIKKAITTGVITTGQIKRGHVDVANFFQGLIFDS</sequence>
<proteinExistence type="predicted"/>
<dbReference type="CTD" id="9951644"/>
<accession>A0A1S0TI96</accession>
<name>A0A1S0TI96_LOALO</name>
<keyword evidence="1" id="KW-1133">Transmembrane helix</keyword>
<keyword evidence="1" id="KW-0472">Membrane</keyword>
<evidence type="ECO:0000313" key="2">
    <source>
        <dbReference type="EMBL" id="EFO14356.1"/>
    </source>
</evidence>
<dbReference type="GeneID" id="9951644"/>
<dbReference type="AlphaFoldDB" id="A0A1S0TI96"/>
<dbReference type="KEGG" id="loa:LOAG_14166"/>
<keyword evidence="1" id="KW-0812">Transmembrane</keyword>
<dbReference type="RefSeq" id="XP_003149713.1">
    <property type="nucleotide sequence ID" value="XM_003149665.1"/>
</dbReference>
<dbReference type="InParanoid" id="A0A1S0TI96"/>
<evidence type="ECO:0000256" key="1">
    <source>
        <dbReference type="SAM" id="Phobius"/>
    </source>
</evidence>
<feature type="transmembrane region" description="Helical" evidence="1">
    <location>
        <begin position="16"/>
        <end position="35"/>
    </location>
</feature>
<protein>
    <submittedName>
        <fullName evidence="2">Uncharacterized protein</fullName>
    </submittedName>
</protein>
<organism evidence="2">
    <name type="scientific">Loa loa</name>
    <name type="common">Eye worm</name>
    <name type="synonym">Filaria loa</name>
    <dbReference type="NCBI Taxonomy" id="7209"/>
    <lineage>
        <taxon>Eukaryota</taxon>
        <taxon>Metazoa</taxon>
        <taxon>Ecdysozoa</taxon>
        <taxon>Nematoda</taxon>
        <taxon>Chromadorea</taxon>
        <taxon>Rhabditida</taxon>
        <taxon>Spirurina</taxon>
        <taxon>Spiruromorpha</taxon>
        <taxon>Filarioidea</taxon>
        <taxon>Onchocercidae</taxon>
        <taxon>Loa</taxon>
    </lineage>
</organism>